<evidence type="ECO:0000256" key="3">
    <source>
        <dbReference type="ARBA" id="ARBA00013236"/>
    </source>
</evidence>
<dbReference type="NCBIfam" id="TIGR01513">
    <property type="entry name" value="NAPRTase_put"/>
    <property type="match status" value="1"/>
</dbReference>
<gene>
    <name evidence="13" type="ORF">FR698_06765</name>
</gene>
<dbReference type="PIRSF" id="PIRSF000484">
    <property type="entry name" value="NAPRT"/>
    <property type="match status" value="1"/>
</dbReference>
<dbReference type="Pfam" id="PF17767">
    <property type="entry name" value="NAPRTase_N"/>
    <property type="match status" value="1"/>
</dbReference>
<dbReference type="InterPro" id="IPR013785">
    <property type="entry name" value="Aldolase_TIM"/>
</dbReference>
<dbReference type="InterPro" id="IPR040727">
    <property type="entry name" value="NAPRTase_N"/>
</dbReference>
<evidence type="ECO:0000256" key="6">
    <source>
        <dbReference type="ARBA" id="ARBA00022642"/>
    </source>
</evidence>
<dbReference type="EC" id="6.3.4.21" evidence="3 9"/>
<protein>
    <recommendedName>
        <fullName evidence="3 9">Nicotinate phosphoribosyltransferase</fullName>
        <ecNumber evidence="3 9">6.3.4.21</ecNumber>
    </recommendedName>
</protein>
<dbReference type="PANTHER" id="PTHR11098:SF1">
    <property type="entry name" value="NICOTINATE PHOSPHORIBOSYLTRANSFERASE"/>
    <property type="match status" value="1"/>
</dbReference>
<evidence type="ECO:0000259" key="10">
    <source>
        <dbReference type="Pfam" id="PF04095"/>
    </source>
</evidence>
<evidence type="ECO:0000259" key="11">
    <source>
        <dbReference type="Pfam" id="PF17767"/>
    </source>
</evidence>
<evidence type="ECO:0000256" key="8">
    <source>
        <dbReference type="ARBA" id="ARBA00048668"/>
    </source>
</evidence>
<dbReference type="SUPFAM" id="SSF51690">
    <property type="entry name" value="Nicotinate/Quinolinate PRTase C-terminal domain-like"/>
    <property type="match status" value="1"/>
</dbReference>
<dbReference type="Gene3D" id="3.20.140.10">
    <property type="entry name" value="nicotinate phosphoribosyltransferase"/>
    <property type="match status" value="2"/>
</dbReference>
<dbReference type="InterPro" id="IPR007229">
    <property type="entry name" value="Nic_PRibTrfase-Fam"/>
</dbReference>
<accession>A0A5C7EV96</accession>
<evidence type="ECO:0000313" key="14">
    <source>
        <dbReference type="Proteomes" id="UP000321201"/>
    </source>
</evidence>
<dbReference type="GO" id="GO:0047280">
    <property type="term" value="F:nicotinamide phosphoribosyltransferase activity"/>
    <property type="evidence" value="ECO:0007669"/>
    <property type="project" value="UniProtKB-ARBA"/>
</dbReference>
<feature type="domain" description="Nicotinate/nicotinamide phosphoribosyltransferase" evidence="10">
    <location>
        <begin position="152"/>
        <end position="330"/>
    </location>
</feature>
<dbReference type="InterPro" id="IPR036068">
    <property type="entry name" value="Nicotinate_pribotase-like_C"/>
</dbReference>
<dbReference type="SUPFAM" id="SSF54675">
    <property type="entry name" value="Nicotinate/Quinolinate PRTase N-terminal domain-like"/>
    <property type="match status" value="1"/>
</dbReference>
<dbReference type="NCBIfam" id="NF009131">
    <property type="entry name" value="PRK12484.1"/>
    <property type="match status" value="1"/>
</dbReference>
<evidence type="ECO:0000256" key="7">
    <source>
        <dbReference type="ARBA" id="ARBA00022679"/>
    </source>
</evidence>
<feature type="domain" description="Nicotinate phosphoribosyltransferase C-terminal" evidence="12">
    <location>
        <begin position="379"/>
        <end position="436"/>
    </location>
</feature>
<dbReference type="GO" id="GO:0005829">
    <property type="term" value="C:cytosol"/>
    <property type="evidence" value="ECO:0007669"/>
    <property type="project" value="TreeGrafter"/>
</dbReference>
<dbReference type="Pfam" id="PF04095">
    <property type="entry name" value="NAPRTase"/>
    <property type="match status" value="1"/>
</dbReference>
<evidence type="ECO:0000313" key="13">
    <source>
        <dbReference type="EMBL" id="TXF12231.1"/>
    </source>
</evidence>
<dbReference type="PANTHER" id="PTHR11098">
    <property type="entry name" value="NICOTINATE PHOSPHORIBOSYLTRANSFERASE"/>
    <property type="match status" value="1"/>
</dbReference>
<keyword evidence="14" id="KW-1185">Reference proteome</keyword>
<evidence type="ECO:0000256" key="5">
    <source>
        <dbReference type="ARBA" id="ARBA00022598"/>
    </source>
</evidence>
<dbReference type="FunCoup" id="A0A5C7EV96">
    <property type="interactions" value="334"/>
</dbReference>
<organism evidence="13 14">
    <name type="scientific">Pelomicrobium methylotrophicum</name>
    <dbReference type="NCBI Taxonomy" id="2602750"/>
    <lineage>
        <taxon>Bacteria</taxon>
        <taxon>Pseudomonadati</taxon>
        <taxon>Pseudomonadota</taxon>
        <taxon>Hydrogenophilia</taxon>
        <taxon>Hydrogenophilia incertae sedis</taxon>
        <taxon>Pelomicrobium</taxon>
    </lineage>
</organism>
<evidence type="ECO:0000256" key="4">
    <source>
        <dbReference type="ARBA" id="ARBA00022553"/>
    </source>
</evidence>
<dbReference type="InterPro" id="IPR041525">
    <property type="entry name" value="N/Namide_PRibTrfase"/>
</dbReference>
<dbReference type="OrthoDB" id="9771406at2"/>
<keyword evidence="6 9" id="KW-0662">Pyridine nucleotide biosynthesis</keyword>
<evidence type="ECO:0000256" key="9">
    <source>
        <dbReference type="RuleBase" id="RU365100"/>
    </source>
</evidence>
<dbReference type="GO" id="GO:0034355">
    <property type="term" value="P:NAD+ biosynthetic process via the salvage pathway"/>
    <property type="evidence" value="ECO:0007669"/>
    <property type="project" value="UniProtKB-ARBA"/>
</dbReference>
<dbReference type="EMBL" id="VPFL01000007">
    <property type="protein sequence ID" value="TXF12231.1"/>
    <property type="molecule type" value="Genomic_DNA"/>
</dbReference>
<comment type="PTM">
    <text evidence="9">Transiently phosphorylated on a His residue during the reaction cycle. Phosphorylation strongly increases the affinity for substrates and increases the rate of nicotinate D-ribonucleotide production. Dephosphorylation regenerates the low-affinity form of the enzyme, leading to product release.</text>
</comment>
<comment type="similarity">
    <text evidence="2 9">Belongs to the NAPRTase family.</text>
</comment>
<dbReference type="NCBIfam" id="NF006696">
    <property type="entry name" value="PRK09243.1-3"/>
    <property type="match status" value="1"/>
</dbReference>
<dbReference type="AlphaFoldDB" id="A0A5C7EV96"/>
<dbReference type="InterPro" id="IPR006405">
    <property type="entry name" value="Nic_PRibTrfase_pncB"/>
</dbReference>
<dbReference type="Proteomes" id="UP000321201">
    <property type="component" value="Unassembled WGS sequence"/>
</dbReference>
<dbReference type="RefSeq" id="WP_147799430.1">
    <property type="nucleotide sequence ID" value="NZ_VPFL01000007.1"/>
</dbReference>
<keyword evidence="13" id="KW-0328">Glycosyltransferase</keyword>
<dbReference type="InParanoid" id="A0A5C7EV96"/>
<evidence type="ECO:0000256" key="1">
    <source>
        <dbReference type="ARBA" id="ARBA00004952"/>
    </source>
</evidence>
<dbReference type="CDD" id="cd01570">
    <property type="entry name" value="NAPRTase_A"/>
    <property type="match status" value="1"/>
</dbReference>
<dbReference type="FunFam" id="3.20.20.70:FF:000076">
    <property type="entry name" value="Nicotinate phosphoribosyltransferase"/>
    <property type="match status" value="1"/>
</dbReference>
<dbReference type="Pfam" id="PF17956">
    <property type="entry name" value="NAPRTase_C"/>
    <property type="match status" value="1"/>
</dbReference>
<evidence type="ECO:0000256" key="2">
    <source>
        <dbReference type="ARBA" id="ARBA00010897"/>
    </source>
</evidence>
<name>A0A5C7EV96_9PROT</name>
<comment type="pathway">
    <text evidence="1 9">Cofactor biosynthesis; NAD(+) biosynthesis; nicotinate D-ribonucleotide from nicotinate: step 1/1.</text>
</comment>
<feature type="domain" description="Nicotinate phosphoribosyltransferase N-terminal" evidence="11">
    <location>
        <begin position="8"/>
        <end position="131"/>
    </location>
</feature>
<dbReference type="InterPro" id="IPR041619">
    <property type="entry name" value="NAPRTase_C"/>
</dbReference>
<dbReference type="Gene3D" id="3.20.20.70">
    <property type="entry name" value="Aldolase class I"/>
    <property type="match status" value="1"/>
</dbReference>
<comment type="catalytic activity">
    <reaction evidence="8 9">
        <text>5-phospho-alpha-D-ribose 1-diphosphate + nicotinate + ATP + H2O = nicotinate beta-D-ribonucleotide + ADP + phosphate + diphosphate</text>
        <dbReference type="Rhea" id="RHEA:36163"/>
        <dbReference type="ChEBI" id="CHEBI:15377"/>
        <dbReference type="ChEBI" id="CHEBI:30616"/>
        <dbReference type="ChEBI" id="CHEBI:32544"/>
        <dbReference type="ChEBI" id="CHEBI:33019"/>
        <dbReference type="ChEBI" id="CHEBI:43474"/>
        <dbReference type="ChEBI" id="CHEBI:57502"/>
        <dbReference type="ChEBI" id="CHEBI:58017"/>
        <dbReference type="ChEBI" id="CHEBI:456216"/>
        <dbReference type="EC" id="6.3.4.21"/>
    </reaction>
</comment>
<reference evidence="13 14" key="1">
    <citation type="submission" date="2019-08" db="EMBL/GenBank/DDBJ databases">
        <title>Pelomicrobium methylotrophicum gen. nov., sp. nov. a moderately thermophilic, facultatively anaerobic, lithoautotrophic and methylotrophic bacterium isolated from a terrestrial mud volcano.</title>
        <authorList>
            <person name="Slobodkina G.B."/>
            <person name="Merkel A.Y."/>
            <person name="Slobodkin A.I."/>
        </authorList>
    </citation>
    <scope>NUCLEOTIDE SEQUENCE [LARGE SCALE GENOMIC DNA]</scope>
    <source>
        <strain evidence="13 14">SM250</strain>
    </source>
</reference>
<evidence type="ECO:0000259" key="12">
    <source>
        <dbReference type="Pfam" id="PF17956"/>
    </source>
</evidence>
<comment type="caution">
    <text evidence="13">The sequence shown here is derived from an EMBL/GenBank/DDBJ whole genome shotgun (WGS) entry which is preliminary data.</text>
</comment>
<keyword evidence="5 9" id="KW-0436">Ligase</keyword>
<keyword evidence="4" id="KW-0597">Phosphoprotein</keyword>
<dbReference type="UniPathway" id="UPA00253">
    <property type="reaction ID" value="UER00457"/>
</dbReference>
<dbReference type="GO" id="GO:0004516">
    <property type="term" value="F:nicotinate phosphoribosyltransferase activity"/>
    <property type="evidence" value="ECO:0007669"/>
    <property type="project" value="UniProtKB-UniRule"/>
</dbReference>
<keyword evidence="7 9" id="KW-0808">Transferase</keyword>
<sequence length="450" mass="49324">MTATVSPLLTDLYQLTMLQAYVERGMNEVAVFELFVRKLPAGRNFLVAAGLEQALDYLENLRFRDEELNWVAESGLFKPGFVDFLAGLRFEGDVYAMPEGTLFFANEPVLRVVAPLTQAQLVETRLLNIINFQSMVAAKAARSVLVAQGKLLVDFGLRRAHGAEAGLFAARAAYLAGFNGTATVLAGQKYGIPLYGTMAHSFIQAHDGETQAFEAFARTFPGNAILLIDTYDTERAARRVVRLARRLASDGIEVRGVRIDSGDLARHAREVRRILDEGGLPKALILASGNLDEHKLAELILAGAPIDGFGIGTSLTTSSDAPSLDSVYKLQEYAGRARRKRSEQKATWPGRKQVYRRFARNGTMAGDVLTVETDRQAGEPLLVQVMAGGRRIAPPPALEKIRERTLAHYRQLPEALRGLDPAPPYPVEVAPALRALAEEVNRREESEAPA</sequence>
<proteinExistence type="inferred from homology"/>
<comment type="function">
    <text evidence="9">Catalyzes the first step in the biosynthesis of NAD from nicotinic acid, the ATP-dependent synthesis of beta-nicotinate D-ribonucleotide from nicotinate and 5-phospho-D-ribose 1-phosphate.</text>
</comment>